<comment type="caution">
    <text evidence="2">The sequence shown here is derived from an EMBL/GenBank/DDBJ whole genome shotgun (WGS) entry which is preliminary data.</text>
</comment>
<proteinExistence type="predicted"/>
<dbReference type="EMBL" id="JRES01000125">
    <property type="protein sequence ID" value="KNC33996.1"/>
    <property type="molecule type" value="Genomic_DNA"/>
</dbReference>
<sequence>MSNSCQDCNRLQIKTVGTAPERPQFQQPTKYDHYNNFQKFKHSKKEEQFINQRKEELLKFNPNFTDFHLNRVLTKDEFEQFSTQDIAKFRQQLRLGNCDHNSNSFDCMPDRKEDQHYKHVEEDNENDRKSLQKRKSLLSLTRTPVQCPISICNRTLGVTFVLSHFLRDHNEDFGVPCQEIYAEKPSVLIFDPTNLDFHENVCLGILAYGGHANDSSSRPTERGLCINNAFLPKPYEHLTSHLPILIMACRTSWSTLLNIKDKLKGNIHNPNSINQELLVIWLASVQTVRPIYCTVTVYDKEMVSSRSLIMQIRDLNHTQNPEEFMLKETNCMRLSHGEINILTQSLIDCINMEILINEF</sequence>
<feature type="domain" description="DUF4729" evidence="1">
    <location>
        <begin position="146"/>
        <end position="344"/>
    </location>
</feature>
<accession>A0A0L0CNZ7</accession>
<evidence type="ECO:0000259" key="1">
    <source>
        <dbReference type="Pfam" id="PF15866"/>
    </source>
</evidence>
<dbReference type="OMA" id="RTTWYAQ"/>
<dbReference type="InterPro" id="IPR031732">
    <property type="entry name" value="DUF4729"/>
</dbReference>
<organism evidence="2 3">
    <name type="scientific">Lucilia cuprina</name>
    <name type="common">Green bottle fly</name>
    <name type="synonym">Australian sheep blowfly</name>
    <dbReference type="NCBI Taxonomy" id="7375"/>
    <lineage>
        <taxon>Eukaryota</taxon>
        <taxon>Metazoa</taxon>
        <taxon>Ecdysozoa</taxon>
        <taxon>Arthropoda</taxon>
        <taxon>Hexapoda</taxon>
        <taxon>Insecta</taxon>
        <taxon>Pterygota</taxon>
        <taxon>Neoptera</taxon>
        <taxon>Endopterygota</taxon>
        <taxon>Diptera</taxon>
        <taxon>Brachycera</taxon>
        <taxon>Muscomorpha</taxon>
        <taxon>Oestroidea</taxon>
        <taxon>Calliphoridae</taxon>
        <taxon>Luciliinae</taxon>
        <taxon>Lucilia</taxon>
    </lineage>
</organism>
<dbReference type="AlphaFoldDB" id="A0A0L0CNZ7"/>
<dbReference type="Pfam" id="PF15866">
    <property type="entry name" value="DUF4729"/>
    <property type="match status" value="1"/>
</dbReference>
<protein>
    <recommendedName>
        <fullName evidence="1">DUF4729 domain-containing protein</fullName>
    </recommendedName>
</protein>
<dbReference type="Proteomes" id="UP000037069">
    <property type="component" value="Unassembled WGS sequence"/>
</dbReference>
<name>A0A0L0CNZ7_LUCCU</name>
<evidence type="ECO:0000313" key="2">
    <source>
        <dbReference type="EMBL" id="KNC33996.1"/>
    </source>
</evidence>
<evidence type="ECO:0000313" key="3">
    <source>
        <dbReference type="Proteomes" id="UP000037069"/>
    </source>
</evidence>
<gene>
    <name evidence="2" type="ORF">FF38_10194</name>
</gene>
<reference evidence="2 3" key="1">
    <citation type="journal article" date="2015" name="Nat. Commun.">
        <title>Lucilia cuprina genome unlocks parasitic fly biology to underpin future interventions.</title>
        <authorList>
            <person name="Anstead C.A."/>
            <person name="Korhonen P.K."/>
            <person name="Young N.D."/>
            <person name="Hall R.S."/>
            <person name="Jex A.R."/>
            <person name="Murali S.C."/>
            <person name="Hughes D.S."/>
            <person name="Lee S.F."/>
            <person name="Perry T."/>
            <person name="Stroehlein A.J."/>
            <person name="Ansell B.R."/>
            <person name="Breugelmans B."/>
            <person name="Hofmann A."/>
            <person name="Qu J."/>
            <person name="Dugan S."/>
            <person name="Lee S.L."/>
            <person name="Chao H."/>
            <person name="Dinh H."/>
            <person name="Han Y."/>
            <person name="Doddapaneni H.V."/>
            <person name="Worley K.C."/>
            <person name="Muzny D.M."/>
            <person name="Ioannidis P."/>
            <person name="Waterhouse R.M."/>
            <person name="Zdobnov E.M."/>
            <person name="James P.J."/>
            <person name="Bagnall N.H."/>
            <person name="Kotze A.C."/>
            <person name="Gibbs R.A."/>
            <person name="Richards S."/>
            <person name="Batterham P."/>
            <person name="Gasser R.B."/>
        </authorList>
    </citation>
    <scope>NUCLEOTIDE SEQUENCE [LARGE SCALE GENOMIC DNA]</scope>
    <source>
        <strain evidence="2 3">LS</strain>
        <tissue evidence="2">Full body</tissue>
    </source>
</reference>
<keyword evidence="3" id="KW-1185">Reference proteome</keyword>